<dbReference type="EMBL" id="CAJNOC010009152">
    <property type="protein sequence ID" value="CAF1125481.1"/>
    <property type="molecule type" value="Genomic_DNA"/>
</dbReference>
<evidence type="ECO:0000313" key="1">
    <source>
        <dbReference type="EMBL" id="CAF1125481.1"/>
    </source>
</evidence>
<organism evidence="1 2">
    <name type="scientific">Brachionus calyciflorus</name>
    <dbReference type="NCBI Taxonomy" id="104777"/>
    <lineage>
        <taxon>Eukaryota</taxon>
        <taxon>Metazoa</taxon>
        <taxon>Spiralia</taxon>
        <taxon>Gnathifera</taxon>
        <taxon>Rotifera</taxon>
        <taxon>Eurotatoria</taxon>
        <taxon>Monogononta</taxon>
        <taxon>Pseudotrocha</taxon>
        <taxon>Ploima</taxon>
        <taxon>Brachionidae</taxon>
        <taxon>Brachionus</taxon>
    </lineage>
</organism>
<feature type="non-terminal residue" evidence="1">
    <location>
        <position position="31"/>
    </location>
</feature>
<sequence length="31" mass="3463">MRSINLLIACKTNKTPLETNELEAINTNGFI</sequence>
<dbReference type="AlphaFoldDB" id="A0A814QWM6"/>
<proteinExistence type="predicted"/>
<comment type="caution">
    <text evidence="1">The sequence shown here is derived from an EMBL/GenBank/DDBJ whole genome shotgun (WGS) entry which is preliminary data.</text>
</comment>
<evidence type="ECO:0000313" key="2">
    <source>
        <dbReference type="Proteomes" id="UP000663879"/>
    </source>
</evidence>
<name>A0A814QWM6_9BILA</name>
<gene>
    <name evidence="1" type="ORF">OXX778_LOCUS22236</name>
</gene>
<dbReference type="Proteomes" id="UP000663879">
    <property type="component" value="Unassembled WGS sequence"/>
</dbReference>
<reference evidence="1" key="1">
    <citation type="submission" date="2021-02" db="EMBL/GenBank/DDBJ databases">
        <authorList>
            <person name="Nowell W R."/>
        </authorList>
    </citation>
    <scope>NUCLEOTIDE SEQUENCE</scope>
    <source>
        <strain evidence="1">Ploen Becks lab</strain>
    </source>
</reference>
<accession>A0A814QWM6</accession>
<protein>
    <submittedName>
        <fullName evidence="1">Uncharacterized protein</fullName>
    </submittedName>
</protein>
<keyword evidence="2" id="KW-1185">Reference proteome</keyword>